<dbReference type="Gene3D" id="1.20.1280.50">
    <property type="match status" value="1"/>
</dbReference>
<dbReference type="InterPro" id="IPR017451">
    <property type="entry name" value="F-box-assoc_interact_dom"/>
</dbReference>
<dbReference type="PANTHER" id="PTHR31672">
    <property type="entry name" value="BNACNNG10540D PROTEIN"/>
    <property type="match status" value="1"/>
</dbReference>
<organism evidence="1 2">
    <name type="scientific">Hibiscus sabdariffa</name>
    <name type="common">roselle</name>
    <dbReference type="NCBI Taxonomy" id="183260"/>
    <lineage>
        <taxon>Eukaryota</taxon>
        <taxon>Viridiplantae</taxon>
        <taxon>Streptophyta</taxon>
        <taxon>Embryophyta</taxon>
        <taxon>Tracheophyta</taxon>
        <taxon>Spermatophyta</taxon>
        <taxon>Magnoliopsida</taxon>
        <taxon>eudicotyledons</taxon>
        <taxon>Gunneridae</taxon>
        <taxon>Pentapetalae</taxon>
        <taxon>rosids</taxon>
        <taxon>malvids</taxon>
        <taxon>Malvales</taxon>
        <taxon>Malvaceae</taxon>
        <taxon>Malvoideae</taxon>
        <taxon>Hibiscus</taxon>
    </lineage>
</organism>
<accession>A0ABR2BTH8</accession>
<dbReference type="InterPro" id="IPR050796">
    <property type="entry name" value="SCF_F-box_component"/>
</dbReference>
<dbReference type="InterPro" id="IPR036047">
    <property type="entry name" value="F-box-like_dom_sf"/>
</dbReference>
<protein>
    <submittedName>
        <fullName evidence="1">Uncharacterized protein</fullName>
    </submittedName>
</protein>
<evidence type="ECO:0000313" key="2">
    <source>
        <dbReference type="Proteomes" id="UP001472677"/>
    </source>
</evidence>
<name>A0ABR2BTH8_9ROSI</name>
<sequence>MKGLNKTGTKVPEILVLEILSKLPVKSLTRFRGVCKFWSSSFQTPLFINKHHLNNLNNKNLNLLLQRCHGPNGEIHYFSQLSTEKGQNFMVKQNIHLPICEDYLVDPTVHGPCNGILCFDIEFKIGLWNPSTRQFKILPESSIERPPSADSTNFGCLGFGYDSLTDDYKVIRFVRNSFEYEFDGMSFYSHTIAQVDLYSLNCNSWKELPHPGADAWYTFTFHNYINGFYYWAAVGAPDYVILSFDMVNERFSILPLPEFEGNLAQNHWEFLDFKGSLGAIVYPAEGTLKSIHVWVMSGSWTKQYSFESVPEVERPLGFWENGKVFLESSDHELVLFDPSTRELQNLGIDAYPKKLQIIVYVETLVPLNGRSELEELIMRRSPSWRPLK</sequence>
<dbReference type="SUPFAM" id="SSF81383">
    <property type="entry name" value="F-box domain"/>
    <property type="match status" value="1"/>
</dbReference>
<reference evidence="1 2" key="1">
    <citation type="journal article" date="2024" name="G3 (Bethesda)">
        <title>Genome assembly of Hibiscus sabdariffa L. provides insights into metabolisms of medicinal natural products.</title>
        <authorList>
            <person name="Kim T."/>
        </authorList>
    </citation>
    <scope>NUCLEOTIDE SEQUENCE [LARGE SCALE GENOMIC DNA]</scope>
    <source>
        <strain evidence="1">TK-2024</strain>
        <tissue evidence="1">Old leaves</tissue>
    </source>
</reference>
<gene>
    <name evidence="1" type="ORF">V6N12_011805</name>
</gene>
<dbReference type="InterPro" id="IPR001810">
    <property type="entry name" value="F-box_dom"/>
</dbReference>
<dbReference type="NCBIfam" id="TIGR01640">
    <property type="entry name" value="F_box_assoc_1"/>
    <property type="match status" value="1"/>
</dbReference>
<proteinExistence type="predicted"/>
<dbReference type="PANTHER" id="PTHR31672:SF13">
    <property type="entry name" value="F-BOX PROTEIN CPR30-LIKE"/>
    <property type="match status" value="1"/>
</dbReference>
<keyword evidence="2" id="KW-1185">Reference proteome</keyword>
<comment type="caution">
    <text evidence="1">The sequence shown here is derived from an EMBL/GenBank/DDBJ whole genome shotgun (WGS) entry which is preliminary data.</text>
</comment>
<evidence type="ECO:0000313" key="1">
    <source>
        <dbReference type="EMBL" id="KAK8510441.1"/>
    </source>
</evidence>
<dbReference type="Proteomes" id="UP001472677">
    <property type="component" value="Unassembled WGS sequence"/>
</dbReference>
<dbReference type="EMBL" id="JBBPBM010000086">
    <property type="protein sequence ID" value="KAK8510441.1"/>
    <property type="molecule type" value="Genomic_DNA"/>
</dbReference>
<dbReference type="CDD" id="cd22157">
    <property type="entry name" value="F-box_AtFBW1-like"/>
    <property type="match status" value="1"/>
</dbReference>
<dbReference type="Pfam" id="PF08268">
    <property type="entry name" value="FBA_3"/>
    <property type="match status" value="1"/>
</dbReference>
<dbReference type="InterPro" id="IPR013187">
    <property type="entry name" value="F-box-assoc_dom_typ3"/>
</dbReference>
<dbReference type="Pfam" id="PF00646">
    <property type="entry name" value="F-box"/>
    <property type="match status" value="1"/>
</dbReference>